<proteinExistence type="predicted"/>
<dbReference type="PANTHER" id="PTHR12416">
    <property type="entry name" value="RRNA-PROCESSING PROTEIN UTP23 HOMOLOG"/>
    <property type="match status" value="1"/>
</dbReference>
<dbReference type="InterPro" id="IPR029060">
    <property type="entry name" value="PIN-like_dom_sf"/>
</dbReference>
<keyword evidence="1" id="KW-1133">Transmembrane helix</keyword>
<name>A0A8S0S6D9_OLEEU</name>
<dbReference type="Gene3D" id="3.40.50.1010">
    <property type="entry name" value="5'-nuclease"/>
    <property type="match status" value="1"/>
</dbReference>
<dbReference type="EMBL" id="CACTIH010003930">
    <property type="protein sequence ID" value="CAA2987538.1"/>
    <property type="molecule type" value="Genomic_DNA"/>
</dbReference>
<gene>
    <name evidence="2" type="ORF">OLEA9_A089285</name>
</gene>
<keyword evidence="1" id="KW-0472">Membrane</keyword>
<feature type="transmembrane region" description="Helical" evidence="1">
    <location>
        <begin position="12"/>
        <end position="32"/>
    </location>
</feature>
<dbReference type="Proteomes" id="UP000594638">
    <property type="component" value="Unassembled WGS sequence"/>
</dbReference>
<dbReference type="OrthoDB" id="76105at2759"/>
<sequence>MRVQLLSPTELLFSASQLDIAVIVSLLLSLSFRFRQCIQEAAICFLQPQVSSALYFKHNTALGLPYRVLIDTNFINFSIQNKLDLETGMMNCLYAKYCAMAELEKLDQKY</sequence>
<evidence type="ECO:0000313" key="3">
    <source>
        <dbReference type="Proteomes" id="UP000594638"/>
    </source>
</evidence>
<organism evidence="2 3">
    <name type="scientific">Olea europaea subsp. europaea</name>
    <dbReference type="NCBI Taxonomy" id="158383"/>
    <lineage>
        <taxon>Eukaryota</taxon>
        <taxon>Viridiplantae</taxon>
        <taxon>Streptophyta</taxon>
        <taxon>Embryophyta</taxon>
        <taxon>Tracheophyta</taxon>
        <taxon>Spermatophyta</taxon>
        <taxon>Magnoliopsida</taxon>
        <taxon>eudicotyledons</taxon>
        <taxon>Gunneridae</taxon>
        <taxon>Pentapetalae</taxon>
        <taxon>asterids</taxon>
        <taxon>lamiids</taxon>
        <taxon>Lamiales</taxon>
        <taxon>Oleaceae</taxon>
        <taxon>Oleeae</taxon>
        <taxon>Olea</taxon>
    </lineage>
</organism>
<comment type="caution">
    <text evidence="2">The sequence shown here is derived from an EMBL/GenBank/DDBJ whole genome shotgun (WGS) entry which is preliminary data.</text>
</comment>
<dbReference type="AlphaFoldDB" id="A0A8S0S6D9"/>
<keyword evidence="3" id="KW-1185">Reference proteome</keyword>
<protein>
    <submittedName>
        <fullName evidence="2">rRNA-processing FCF1 homolog</fullName>
    </submittedName>
</protein>
<reference evidence="2 3" key="1">
    <citation type="submission" date="2019-12" db="EMBL/GenBank/DDBJ databases">
        <authorList>
            <person name="Alioto T."/>
            <person name="Alioto T."/>
            <person name="Gomez Garrido J."/>
        </authorList>
    </citation>
    <scope>NUCLEOTIDE SEQUENCE [LARGE SCALE GENOMIC DNA]</scope>
</reference>
<evidence type="ECO:0000256" key="1">
    <source>
        <dbReference type="SAM" id="Phobius"/>
    </source>
</evidence>
<dbReference type="SUPFAM" id="SSF88723">
    <property type="entry name" value="PIN domain-like"/>
    <property type="match status" value="1"/>
</dbReference>
<keyword evidence="1" id="KW-0812">Transmembrane</keyword>
<accession>A0A8S0S6D9</accession>
<dbReference type="Gramene" id="OE9A089285T1">
    <property type="protein sequence ID" value="OE9A089285C1"/>
    <property type="gene ID" value="OE9A089285"/>
</dbReference>
<evidence type="ECO:0000313" key="2">
    <source>
        <dbReference type="EMBL" id="CAA2987538.1"/>
    </source>
</evidence>